<dbReference type="Gene3D" id="3.20.20.80">
    <property type="entry name" value="Glycosidases"/>
    <property type="match status" value="1"/>
</dbReference>
<protein>
    <submittedName>
        <fullName evidence="2">Glycoside hydrolase superfamily</fullName>
    </submittedName>
</protein>
<dbReference type="OrthoDB" id="3445803at2759"/>
<reference evidence="2 3" key="1">
    <citation type="submission" date="2016-07" db="EMBL/GenBank/DDBJ databases">
        <title>Pervasive Adenine N6-methylation of Active Genes in Fungi.</title>
        <authorList>
            <consortium name="DOE Joint Genome Institute"/>
            <person name="Mondo S.J."/>
            <person name="Dannebaum R.O."/>
            <person name="Kuo R.C."/>
            <person name="Labutti K."/>
            <person name="Haridas S."/>
            <person name="Kuo A."/>
            <person name="Salamov A."/>
            <person name="Ahrendt S.R."/>
            <person name="Lipzen A."/>
            <person name="Sullivan W."/>
            <person name="Andreopoulos W.B."/>
            <person name="Clum A."/>
            <person name="Lindquist E."/>
            <person name="Daum C."/>
            <person name="Ramamoorthy G.K."/>
            <person name="Gryganskyi A."/>
            <person name="Culley D."/>
            <person name="Magnuson J.K."/>
            <person name="James T.Y."/>
            <person name="O'Malley M.A."/>
            <person name="Stajich J.E."/>
            <person name="Spatafora J.W."/>
            <person name="Visel A."/>
            <person name="Grigoriev I.V."/>
        </authorList>
    </citation>
    <scope>NUCLEOTIDE SEQUENCE [LARGE SCALE GENOMIC DNA]</scope>
    <source>
        <strain evidence="2 3">CBS 115471</strain>
    </source>
</reference>
<sequence>MKTITLTPFLISLLTSPLSTNAAGFATVDLSKSTGAAQFKASGFIYGWPDNGTNAATGIAGNLVRDIKFNANRAGGAQISAGGWARGGLAQYTPRFNSALSNYKTTRMYGGDFILLVHDMWGADGGNVGKFPGDNDNWTEMENFIKQVCKDLRANNMLEGLVIDLWNEPDLTMFWAKSWEQFLSYSARAYKLFKQELPTTNISGPSMAHSAGKNDKNWQAWARSMAGNKTIPDIYSWHQIGDWEREPDSTIPDLKSLQKTYGLPDRPIDINEYASKGEQNPANSVFYIGQLERWNLRGLRSNWGGGSALHDFMANLVFKKSGTYQPNGEWQLYKYYAGMTGEKVATTAATDRKFDVFATKSGNVAKIIAGTRTVKAQYEVRVSGLSSLGLEKSGKVSVKTYRFDWSGDSTQVGAPVDIGTKDMTYSNDALTILMDPATISTAYAYELSARK</sequence>
<dbReference type="GO" id="GO:0016787">
    <property type="term" value="F:hydrolase activity"/>
    <property type="evidence" value="ECO:0007669"/>
    <property type="project" value="UniProtKB-KW"/>
</dbReference>
<dbReference type="SUPFAM" id="SSF51445">
    <property type="entry name" value="(Trans)glycosidases"/>
    <property type="match status" value="1"/>
</dbReference>
<feature type="chain" id="PRO_5013163929" evidence="1">
    <location>
        <begin position="23"/>
        <end position="451"/>
    </location>
</feature>
<dbReference type="Proteomes" id="UP000193144">
    <property type="component" value="Unassembled WGS sequence"/>
</dbReference>
<evidence type="ECO:0000313" key="2">
    <source>
        <dbReference type="EMBL" id="ORY00951.1"/>
    </source>
</evidence>
<organism evidence="2 3">
    <name type="scientific">Clohesyomyces aquaticus</name>
    <dbReference type="NCBI Taxonomy" id="1231657"/>
    <lineage>
        <taxon>Eukaryota</taxon>
        <taxon>Fungi</taxon>
        <taxon>Dikarya</taxon>
        <taxon>Ascomycota</taxon>
        <taxon>Pezizomycotina</taxon>
        <taxon>Dothideomycetes</taxon>
        <taxon>Pleosporomycetidae</taxon>
        <taxon>Pleosporales</taxon>
        <taxon>Lindgomycetaceae</taxon>
        <taxon>Clohesyomyces</taxon>
    </lineage>
</organism>
<accession>A0A1Y1YSF5</accession>
<dbReference type="InterPro" id="IPR017853">
    <property type="entry name" value="GH"/>
</dbReference>
<dbReference type="AlphaFoldDB" id="A0A1Y1YSF5"/>
<evidence type="ECO:0000256" key="1">
    <source>
        <dbReference type="SAM" id="SignalP"/>
    </source>
</evidence>
<name>A0A1Y1YSF5_9PLEO</name>
<proteinExistence type="predicted"/>
<keyword evidence="2" id="KW-0378">Hydrolase</keyword>
<keyword evidence="1" id="KW-0732">Signal</keyword>
<dbReference type="STRING" id="1231657.A0A1Y1YSF5"/>
<gene>
    <name evidence="2" type="ORF">BCR34DRAFT_494287</name>
</gene>
<keyword evidence="3" id="KW-1185">Reference proteome</keyword>
<evidence type="ECO:0000313" key="3">
    <source>
        <dbReference type="Proteomes" id="UP000193144"/>
    </source>
</evidence>
<dbReference type="EMBL" id="MCFA01000176">
    <property type="protein sequence ID" value="ORY00951.1"/>
    <property type="molecule type" value="Genomic_DNA"/>
</dbReference>
<feature type="signal peptide" evidence="1">
    <location>
        <begin position="1"/>
        <end position="22"/>
    </location>
</feature>
<comment type="caution">
    <text evidence="2">The sequence shown here is derived from an EMBL/GenBank/DDBJ whole genome shotgun (WGS) entry which is preliminary data.</text>
</comment>